<reference evidence="2" key="1">
    <citation type="submission" date="2016-10" db="EMBL/GenBank/DDBJ databases">
        <title>Draft genome sequences of four alkaliphilic bacteria belonging to the Anaerobacillus genus.</title>
        <authorList>
            <person name="Bassil N.M."/>
            <person name="Lloyd J.R."/>
        </authorList>
    </citation>
    <scope>NUCLEOTIDE SEQUENCE [LARGE SCALE GENOMIC DNA]</scope>
    <source>
        <strain evidence="2">NB2006</strain>
    </source>
</reference>
<dbReference type="AlphaFoldDB" id="A0A1S2LR29"/>
<gene>
    <name evidence="2" type="ORF">AWH56_12940</name>
</gene>
<feature type="transmembrane region" description="Helical" evidence="1">
    <location>
        <begin position="7"/>
        <end position="24"/>
    </location>
</feature>
<dbReference type="EMBL" id="LQXD01000112">
    <property type="protein sequence ID" value="OIJ14573.1"/>
    <property type="molecule type" value="Genomic_DNA"/>
</dbReference>
<comment type="caution">
    <text evidence="2">The sequence shown here is derived from an EMBL/GenBank/DDBJ whole genome shotgun (WGS) entry which is preliminary data.</text>
</comment>
<feature type="transmembrane region" description="Helical" evidence="1">
    <location>
        <begin position="80"/>
        <end position="100"/>
    </location>
</feature>
<dbReference type="RefSeq" id="WP_071317507.1">
    <property type="nucleotide sequence ID" value="NZ_CP063356.2"/>
</dbReference>
<protein>
    <recommendedName>
        <fullName evidence="3">Ferric oxidoreductase domain-containing protein</fullName>
    </recommendedName>
</protein>
<name>A0A1S2LR29_9BACI</name>
<evidence type="ECO:0008006" key="3">
    <source>
        <dbReference type="Google" id="ProtNLM"/>
    </source>
</evidence>
<evidence type="ECO:0000256" key="1">
    <source>
        <dbReference type="SAM" id="Phobius"/>
    </source>
</evidence>
<keyword evidence="1" id="KW-0472">Membrane</keyword>
<proteinExistence type="predicted"/>
<sequence>MLIRKWLLVNTLTICLIVGWSFYQGSSSYYILSAKIISQVAFVLFLVNVNMYFVLLLIRKGKDRNVKVKLAKISKKMMKYHVAIAITAVGLIVLHGSMMISVHTQQLQNSKIVSGIFAFLVLTILLFSGVLRKLKASGFRRKFHYRMAFIFFVFVITHIFIM</sequence>
<keyword evidence="1" id="KW-1133">Transmembrane helix</keyword>
<keyword evidence="1" id="KW-0812">Transmembrane</keyword>
<evidence type="ECO:0000313" key="2">
    <source>
        <dbReference type="EMBL" id="OIJ14573.1"/>
    </source>
</evidence>
<feature type="transmembrane region" description="Helical" evidence="1">
    <location>
        <begin position="112"/>
        <end position="131"/>
    </location>
</feature>
<organism evidence="2">
    <name type="scientific">Anaerobacillus isosaccharinicus</name>
    <dbReference type="NCBI Taxonomy" id="1532552"/>
    <lineage>
        <taxon>Bacteria</taxon>
        <taxon>Bacillati</taxon>
        <taxon>Bacillota</taxon>
        <taxon>Bacilli</taxon>
        <taxon>Bacillales</taxon>
        <taxon>Bacillaceae</taxon>
        <taxon>Anaerobacillus</taxon>
    </lineage>
</organism>
<feature type="transmembrane region" description="Helical" evidence="1">
    <location>
        <begin position="36"/>
        <end position="59"/>
    </location>
</feature>
<accession>A0A1S2LR29</accession>
<feature type="transmembrane region" description="Helical" evidence="1">
    <location>
        <begin position="143"/>
        <end position="161"/>
    </location>
</feature>